<organism evidence="2">
    <name type="scientific">Candidatus Methanophagaceae archaeon ANME-1 ERB6</name>
    <dbReference type="NCBI Taxonomy" id="2759912"/>
    <lineage>
        <taxon>Archaea</taxon>
        <taxon>Methanobacteriati</taxon>
        <taxon>Methanobacteriota</taxon>
        <taxon>Stenosarchaea group</taxon>
        <taxon>Methanomicrobia</taxon>
        <taxon>Candidatus Methanophagales</taxon>
        <taxon>Candidatus Methanophagaceae</taxon>
    </lineage>
</organism>
<reference evidence="2" key="1">
    <citation type="submission" date="2020-06" db="EMBL/GenBank/DDBJ databases">
        <title>Unique genomic features of the anaerobic methanotrophic archaea.</title>
        <authorList>
            <person name="Chadwick G.L."/>
            <person name="Skennerton C.T."/>
            <person name="Laso-Perez R."/>
            <person name="Leu A.O."/>
            <person name="Speth D.R."/>
            <person name="Yu H."/>
            <person name="Morgan-Lang C."/>
            <person name="Hatzenpichler R."/>
            <person name="Goudeau D."/>
            <person name="Malmstrom R."/>
            <person name="Brazelton W.J."/>
            <person name="Woyke T."/>
            <person name="Hallam S.J."/>
            <person name="Tyson G.W."/>
            <person name="Wegener G."/>
            <person name="Boetius A."/>
            <person name="Orphan V."/>
        </authorList>
    </citation>
    <scope>NUCLEOTIDE SEQUENCE</scope>
</reference>
<dbReference type="Pfam" id="PF14478">
    <property type="entry name" value="DUF4430"/>
    <property type="match status" value="3"/>
</dbReference>
<feature type="domain" description="Transcobalamin-like C-terminal" evidence="1">
    <location>
        <begin position="333"/>
        <end position="405"/>
    </location>
</feature>
<dbReference type="AlphaFoldDB" id="A0A7G9YVR2"/>
<sequence>MKRSGSACLCGFFVLLVVSVLVIAAPTSATAETATVLWGGNVTLTENTTITVTAHNSGESYEINQTTALGALDAASESGGFNYTVSDEWYASWGSLMVDSVAGKENDPVTWDGWLYWVNYPDDPMPMVGVNLYEVEDGDVVTYYYGGMSTTPDNSSMVIRIQVHVQSPAFWEGEVTLIENATVNVTAYNSGESYEINQTTALGALDAAAEADGFNYTVSDEWYASWGSLMVDSVAGKESDPVTWDGWLYWVNYPDDPMPMVGVNRYEVENGDVVTYYYGGMSTTPDNSSMVIRIHVHVQSPAFWEGEVTLLKNTTFNVTPHNNLTANYTINQTTALGALDAAAVVDGFNYTVSDEWYPCLFVDSIAGKRAAGMEGWMYRVDDTLPPVCLNQYDVEDGDTVTFYYGGWTTTPENSSMVIRIHVHVQSPVSINETEYRKMIPQPVNVSKIHYKFKVVDEGWAAIWTNEILYVQEKTKYSIAIYLDRAGYVTSVDFERWGFPTTEIPYDLAVRSLDKLYP</sequence>
<name>A0A7G9YVR2_9EURY</name>
<evidence type="ECO:0000313" key="2">
    <source>
        <dbReference type="EMBL" id="QNO52096.1"/>
    </source>
</evidence>
<evidence type="ECO:0000259" key="1">
    <source>
        <dbReference type="Pfam" id="PF14478"/>
    </source>
</evidence>
<feature type="domain" description="Transcobalamin-like C-terminal" evidence="1">
    <location>
        <begin position="199"/>
        <end position="279"/>
    </location>
</feature>
<feature type="domain" description="Transcobalamin-like C-terminal" evidence="1">
    <location>
        <begin position="67"/>
        <end position="146"/>
    </location>
</feature>
<dbReference type="Gene3D" id="2.170.130.30">
    <property type="match status" value="3"/>
</dbReference>
<dbReference type="InterPro" id="IPR027954">
    <property type="entry name" value="Transcobalamin-like_C"/>
</dbReference>
<protein>
    <recommendedName>
        <fullName evidence="1">Transcobalamin-like C-terminal domain-containing protein</fullName>
    </recommendedName>
</protein>
<dbReference type="EMBL" id="MT631501">
    <property type="protein sequence ID" value="QNO52096.1"/>
    <property type="molecule type" value="Genomic_DNA"/>
</dbReference>
<accession>A0A7G9YVR2</accession>
<proteinExistence type="predicted"/>
<gene>
    <name evidence="2" type="ORF">GAKKPHMA_00002</name>
</gene>